<evidence type="ECO:0000313" key="1">
    <source>
        <dbReference type="EMBL" id="KJV61608.1"/>
    </source>
</evidence>
<keyword evidence="2" id="KW-1185">Reference proteome</keyword>
<comment type="caution">
    <text evidence="1">The sequence shown here is derived from an EMBL/GenBank/DDBJ whole genome shotgun (WGS) entry which is preliminary data.</text>
</comment>
<dbReference type="EMBL" id="LANR01000001">
    <property type="protein sequence ID" value="KJV61608.1"/>
    <property type="molecule type" value="Genomic_DNA"/>
</dbReference>
<gene>
    <name evidence="1" type="ORF">APHACPA_0619</name>
</gene>
<accession>A0A0F3N0U3</accession>
<evidence type="ECO:0000313" key="2">
    <source>
        <dbReference type="Proteomes" id="UP000033556"/>
    </source>
</evidence>
<protein>
    <submittedName>
        <fullName evidence="1">Uncharacterized protein</fullName>
    </submittedName>
</protein>
<reference evidence="1 2" key="1">
    <citation type="submission" date="2015-01" db="EMBL/GenBank/DDBJ databases">
        <title>Genome Sequencing of Rickettsiales.</title>
        <authorList>
            <person name="Daugherty S.C."/>
            <person name="Su Q."/>
            <person name="Abolude K."/>
            <person name="Beier-Sexton M."/>
            <person name="Carlyon J.A."/>
            <person name="Carter R."/>
            <person name="Day N.P."/>
            <person name="Dumler S.J."/>
            <person name="Dyachenko V."/>
            <person name="Godinez A."/>
            <person name="Kurtti T.J."/>
            <person name="Lichay M."/>
            <person name="Mullins K.E."/>
            <person name="Ott S."/>
            <person name="Pappas-Brown V."/>
            <person name="Paris D.H."/>
            <person name="Patel P."/>
            <person name="Richards A.L."/>
            <person name="Sadzewicz L."/>
            <person name="Sears K."/>
            <person name="Seidman D."/>
            <person name="Sengamalay N."/>
            <person name="Stenos J."/>
            <person name="Tallon L.J."/>
            <person name="Vincent G."/>
            <person name="Fraser C.M."/>
            <person name="Munderloh U."/>
            <person name="Dunning-Hotopp J.C."/>
        </authorList>
    </citation>
    <scope>NUCLEOTIDE SEQUENCE [LARGE SCALE GENOMIC DNA]</scope>
    <source>
        <strain evidence="1 2">Ac/Pa</strain>
    </source>
</reference>
<dbReference type="AlphaFoldDB" id="A0A0F3N0U3"/>
<sequence>MNVLLRILYIVSSIGTSHAIAPNKSGRCVSATLTSNPPLLPPLIPKILRASNILLY</sequence>
<dbReference type="Proteomes" id="UP000033556">
    <property type="component" value="Unassembled WGS sequence"/>
</dbReference>
<proteinExistence type="predicted"/>
<name>A0A0F3N0U3_RICAM</name>
<organism evidence="1 2">
    <name type="scientific">Rickettsia amblyommatis str. Ac/Pa</name>
    <dbReference type="NCBI Taxonomy" id="1359164"/>
    <lineage>
        <taxon>Bacteria</taxon>
        <taxon>Pseudomonadati</taxon>
        <taxon>Pseudomonadota</taxon>
        <taxon>Alphaproteobacteria</taxon>
        <taxon>Rickettsiales</taxon>
        <taxon>Rickettsiaceae</taxon>
        <taxon>Rickettsieae</taxon>
        <taxon>Rickettsia</taxon>
        <taxon>spotted fever group</taxon>
    </lineage>
</organism>